<evidence type="ECO:0000256" key="7">
    <source>
        <dbReference type="ARBA" id="ARBA00022786"/>
    </source>
</evidence>
<keyword evidence="6" id="KW-0677">Repeat</keyword>
<evidence type="ECO:0000256" key="6">
    <source>
        <dbReference type="ARBA" id="ARBA00022737"/>
    </source>
</evidence>
<comment type="subcellular location">
    <subcellularLocation>
        <location evidence="2">Cytoplasm</location>
    </subcellularLocation>
    <subcellularLocation>
        <location evidence="1">Nucleus</location>
    </subcellularLocation>
</comment>
<dbReference type="GO" id="GO:0005634">
    <property type="term" value="C:nucleus"/>
    <property type="evidence" value="ECO:0007669"/>
    <property type="project" value="UniProtKB-SubCell"/>
</dbReference>
<dbReference type="EMBL" id="SEYY01001045">
    <property type="protein sequence ID" value="KAB7505980.1"/>
    <property type="molecule type" value="Genomic_DNA"/>
</dbReference>
<proteinExistence type="inferred from homology"/>
<dbReference type="SMART" id="SM00320">
    <property type="entry name" value="WD40"/>
    <property type="match status" value="3"/>
</dbReference>
<dbReference type="PANTHER" id="PTHR19860">
    <property type="entry name" value="DDB1- AND CUL4-ASSOCIATED FACTOR 12-RELATED"/>
    <property type="match status" value="1"/>
</dbReference>
<dbReference type="GO" id="GO:0080008">
    <property type="term" value="C:Cul4-RING E3 ubiquitin ligase complex"/>
    <property type="evidence" value="ECO:0007669"/>
    <property type="project" value="TreeGrafter"/>
</dbReference>
<dbReference type="PANTHER" id="PTHR19860:SF16">
    <property type="entry name" value="DDB1- AND CUL4-ASSOCIATED FACTOR 12"/>
    <property type="match status" value="1"/>
</dbReference>
<dbReference type="Gene3D" id="2.130.10.10">
    <property type="entry name" value="YVTN repeat-like/Quinoprotein amine dehydrogenase"/>
    <property type="match status" value="2"/>
</dbReference>
<evidence type="ECO:0000256" key="1">
    <source>
        <dbReference type="ARBA" id="ARBA00004123"/>
    </source>
</evidence>
<comment type="pathway">
    <text evidence="3">Protein modification; protein ubiquitination.</text>
</comment>
<evidence type="ECO:0000313" key="12">
    <source>
        <dbReference type="EMBL" id="KAB7505980.1"/>
    </source>
</evidence>
<accession>A0A5N5TJF0</accession>
<feature type="domain" description="DDB1- and CUL4-associated factor 12 beta-propeller" evidence="11">
    <location>
        <begin position="20"/>
        <end position="365"/>
    </location>
</feature>
<feature type="repeat" description="WD" evidence="10">
    <location>
        <begin position="118"/>
        <end position="151"/>
    </location>
</feature>
<dbReference type="GO" id="GO:0005737">
    <property type="term" value="C:cytoplasm"/>
    <property type="evidence" value="ECO:0007669"/>
    <property type="project" value="UniProtKB-SubCell"/>
</dbReference>
<dbReference type="PROSITE" id="PS50082">
    <property type="entry name" value="WD_REPEATS_2"/>
    <property type="match status" value="1"/>
</dbReference>
<keyword evidence="8" id="KW-0539">Nucleus</keyword>
<evidence type="ECO:0000256" key="3">
    <source>
        <dbReference type="ARBA" id="ARBA00004906"/>
    </source>
</evidence>
<evidence type="ECO:0000259" key="11">
    <source>
        <dbReference type="Pfam" id="PF23760"/>
    </source>
</evidence>
<dbReference type="AlphaFoldDB" id="A0A5N5TJF0"/>
<evidence type="ECO:0000256" key="5">
    <source>
        <dbReference type="ARBA" id="ARBA00022574"/>
    </source>
</evidence>
<dbReference type="InterPro" id="IPR015943">
    <property type="entry name" value="WD40/YVTN_repeat-like_dom_sf"/>
</dbReference>
<comment type="caution">
    <text evidence="12">The sequence shown here is derived from an EMBL/GenBank/DDBJ whole genome shotgun (WGS) entry which is preliminary data.</text>
</comment>
<dbReference type="InterPro" id="IPR051191">
    <property type="entry name" value="DCAF12"/>
</dbReference>
<dbReference type="SUPFAM" id="SSF50978">
    <property type="entry name" value="WD40 repeat-like"/>
    <property type="match status" value="1"/>
</dbReference>
<keyword evidence="4" id="KW-0963">Cytoplasm</keyword>
<keyword evidence="7" id="KW-0833">Ubl conjugation pathway</keyword>
<comment type="similarity">
    <text evidence="9">Belongs to the WD repeat DCAF12 family.</text>
</comment>
<dbReference type="Proteomes" id="UP000326759">
    <property type="component" value="Unassembled WGS sequence"/>
</dbReference>
<organism evidence="12 13">
    <name type="scientific">Armadillidium nasatum</name>
    <dbReference type="NCBI Taxonomy" id="96803"/>
    <lineage>
        <taxon>Eukaryota</taxon>
        <taxon>Metazoa</taxon>
        <taxon>Ecdysozoa</taxon>
        <taxon>Arthropoda</taxon>
        <taxon>Crustacea</taxon>
        <taxon>Multicrustacea</taxon>
        <taxon>Malacostraca</taxon>
        <taxon>Eumalacostraca</taxon>
        <taxon>Peracarida</taxon>
        <taxon>Isopoda</taxon>
        <taxon>Oniscidea</taxon>
        <taxon>Crinocheta</taxon>
        <taxon>Armadillidiidae</taxon>
        <taxon>Armadillidium</taxon>
    </lineage>
</organism>
<name>A0A5N5TJF0_9CRUS</name>
<dbReference type="InterPro" id="IPR001680">
    <property type="entry name" value="WD40_rpt"/>
</dbReference>
<evidence type="ECO:0000313" key="13">
    <source>
        <dbReference type="Proteomes" id="UP000326759"/>
    </source>
</evidence>
<dbReference type="OrthoDB" id="9610195at2759"/>
<dbReference type="InterPro" id="IPR056151">
    <property type="entry name" value="Beta-prop_DCAF12"/>
</dbReference>
<keyword evidence="5 10" id="KW-0853">WD repeat</keyword>
<dbReference type="InterPro" id="IPR036322">
    <property type="entry name" value="WD40_repeat_dom_sf"/>
</dbReference>
<reference evidence="12 13" key="1">
    <citation type="journal article" date="2019" name="PLoS Biol.">
        <title>Sex chromosomes control vertical transmission of feminizing Wolbachia symbionts in an isopod.</title>
        <authorList>
            <person name="Becking T."/>
            <person name="Chebbi M.A."/>
            <person name="Giraud I."/>
            <person name="Moumen B."/>
            <person name="Laverre T."/>
            <person name="Caubet Y."/>
            <person name="Peccoud J."/>
            <person name="Gilbert C."/>
            <person name="Cordaux R."/>
        </authorList>
    </citation>
    <scope>NUCLEOTIDE SEQUENCE [LARGE SCALE GENOMIC DNA]</scope>
    <source>
        <strain evidence="12">ANa2</strain>
        <tissue evidence="12">Whole body excluding digestive tract and cuticle</tissue>
    </source>
</reference>
<dbReference type="Pfam" id="PF23760">
    <property type="entry name" value="Beta-prop_DCAF12"/>
    <property type="match status" value="1"/>
</dbReference>
<evidence type="ECO:0000256" key="9">
    <source>
        <dbReference type="ARBA" id="ARBA00038022"/>
    </source>
</evidence>
<evidence type="ECO:0000256" key="4">
    <source>
        <dbReference type="ARBA" id="ARBA00022490"/>
    </source>
</evidence>
<evidence type="ECO:0000256" key="10">
    <source>
        <dbReference type="PROSITE-ProRule" id="PRU00221"/>
    </source>
</evidence>
<protein>
    <submittedName>
        <fullName evidence="12">DDB1-and CUL4-associated factor 12-B</fullName>
    </submittedName>
</protein>
<gene>
    <name evidence="12" type="primary">dcaf12-b</name>
    <name evidence="12" type="ORF">Anas_02855</name>
</gene>
<keyword evidence="13" id="KW-1185">Reference proteome</keyword>
<sequence length="366" mass="40492">MIQNQLFKENRLNLKNVNKILILGIYFQVFCSKWLTNDQIVMGTKCNQLLLYNVSSQKVDNIPILSGPSCEAHHVSDQCGIHALEVNPSKTLMATGAQNSNEIAVYNLPTLDPVCVGENAHLDWVFDLSWLDDQFLVSASRDKSMAIWRVDESLCCPHDFPTYSTIKPLCVKDCVGADKVRALLFNPNYFEIVALSLNAKIHVWDATIFKQVMSQELEIVNENVCLTKTENCSMYAVGSKSHVTLIDPRTLQSISKIDTRKSGPNIRSLSFRGALLTIGTGTGDILFYDVNAGRYIEGNEEGPVDLKCSKCAVTFDESAPLLLASDNSQSDSAVYTHCYDWSGTRLFAAGGPLSAAYKGCYASLWC</sequence>
<evidence type="ECO:0000256" key="8">
    <source>
        <dbReference type="ARBA" id="ARBA00023242"/>
    </source>
</evidence>
<evidence type="ECO:0000256" key="2">
    <source>
        <dbReference type="ARBA" id="ARBA00004496"/>
    </source>
</evidence>